<dbReference type="EMBL" id="CAICTM010001667">
    <property type="protein sequence ID" value="CAB9525382.1"/>
    <property type="molecule type" value="Genomic_DNA"/>
</dbReference>
<evidence type="ECO:0000313" key="2">
    <source>
        <dbReference type="EMBL" id="CAB9525382.1"/>
    </source>
</evidence>
<protein>
    <submittedName>
        <fullName evidence="2">Uncharacterized protein</fullName>
    </submittedName>
</protein>
<feature type="region of interest" description="Disordered" evidence="1">
    <location>
        <begin position="214"/>
        <end position="245"/>
    </location>
</feature>
<keyword evidence="3" id="KW-1185">Reference proteome</keyword>
<sequence length="457" mass="51375">MKDDDAEQRRKRQEEETASPPSFWSFLVQKAFLLDEDVERQMPLIQARIRRSATRAVGVGYEWVTEPEKCTIEWPASLTQNHRSSRYFWYGHDHLFRGLSATSVAFIKGCASSEEHASTAGAASQHTGTTGSAGGFMPGIVVEEDNYFERVEHIQESSFTNRNDPLIEGLLPSCQFMEGTYDIIYYGGEYKYFLRHHRTARGTLTLKTASVVQQPTDTQGQQPTDANTSANATTNTTTTTTTTTTTERHVLQGTVEMDPQMSEEIDVVPYGGNFSFVETDRYQRMVTRKHIHRTTPQEEPSQPPTAAGVVSLKVTSAPTELLPMRYGGQITPNVFVGEMKLLRQEMAIGLLQDCPQPWGESKARDNVTRSSTPATANRSVADCQTMMQKRKDTCLLWMRRHLSILPPEVVVRIDEFVSPPPFFFLQQDDVVLSVDWSGGLPSYSAHSCLIARRRRSS</sequence>
<proteinExistence type="predicted"/>
<accession>A0A9N8EP31</accession>
<dbReference type="Proteomes" id="UP001153069">
    <property type="component" value="Unassembled WGS sequence"/>
</dbReference>
<evidence type="ECO:0000313" key="3">
    <source>
        <dbReference type="Proteomes" id="UP001153069"/>
    </source>
</evidence>
<dbReference type="AlphaFoldDB" id="A0A9N8EP31"/>
<reference evidence="2" key="1">
    <citation type="submission" date="2020-06" db="EMBL/GenBank/DDBJ databases">
        <authorList>
            <consortium name="Plant Systems Biology data submission"/>
        </authorList>
    </citation>
    <scope>NUCLEOTIDE SEQUENCE</scope>
    <source>
        <strain evidence="2">D6</strain>
    </source>
</reference>
<comment type="caution">
    <text evidence="2">The sequence shown here is derived from an EMBL/GenBank/DDBJ whole genome shotgun (WGS) entry which is preliminary data.</text>
</comment>
<gene>
    <name evidence="2" type="ORF">SEMRO_1669_G289920.1</name>
</gene>
<organism evidence="2 3">
    <name type="scientific">Seminavis robusta</name>
    <dbReference type="NCBI Taxonomy" id="568900"/>
    <lineage>
        <taxon>Eukaryota</taxon>
        <taxon>Sar</taxon>
        <taxon>Stramenopiles</taxon>
        <taxon>Ochrophyta</taxon>
        <taxon>Bacillariophyta</taxon>
        <taxon>Bacillariophyceae</taxon>
        <taxon>Bacillariophycidae</taxon>
        <taxon>Naviculales</taxon>
        <taxon>Naviculaceae</taxon>
        <taxon>Seminavis</taxon>
    </lineage>
</organism>
<evidence type="ECO:0000256" key="1">
    <source>
        <dbReference type="SAM" id="MobiDB-lite"/>
    </source>
</evidence>
<name>A0A9N8EP31_9STRA</name>